<sequence length="87" mass="9936">MTDQDNRSFPIQRSILLPREQAVVPKDVYMAAYEVYCHVYGAQEAMITGWCRGGFGIGELVAFLYAKPFPKELWRAKVDEAFDGMKL</sequence>
<gene>
    <name evidence="1" type="ORF">LCGC14_1192620</name>
</gene>
<organism evidence="1">
    <name type="scientific">marine sediment metagenome</name>
    <dbReference type="NCBI Taxonomy" id="412755"/>
    <lineage>
        <taxon>unclassified sequences</taxon>
        <taxon>metagenomes</taxon>
        <taxon>ecological metagenomes</taxon>
    </lineage>
</organism>
<dbReference type="AlphaFoldDB" id="A0A0F9LJ41"/>
<protein>
    <submittedName>
        <fullName evidence="1">Uncharacterized protein</fullName>
    </submittedName>
</protein>
<evidence type="ECO:0000313" key="1">
    <source>
        <dbReference type="EMBL" id="KKM94999.1"/>
    </source>
</evidence>
<proteinExistence type="predicted"/>
<comment type="caution">
    <text evidence="1">The sequence shown here is derived from an EMBL/GenBank/DDBJ whole genome shotgun (WGS) entry which is preliminary data.</text>
</comment>
<accession>A0A0F9LJ41</accession>
<name>A0A0F9LJ41_9ZZZZ</name>
<dbReference type="EMBL" id="LAZR01006065">
    <property type="protein sequence ID" value="KKM94999.1"/>
    <property type="molecule type" value="Genomic_DNA"/>
</dbReference>
<reference evidence="1" key="1">
    <citation type="journal article" date="2015" name="Nature">
        <title>Complex archaea that bridge the gap between prokaryotes and eukaryotes.</title>
        <authorList>
            <person name="Spang A."/>
            <person name="Saw J.H."/>
            <person name="Jorgensen S.L."/>
            <person name="Zaremba-Niedzwiedzka K."/>
            <person name="Martijn J."/>
            <person name="Lind A.E."/>
            <person name="van Eijk R."/>
            <person name="Schleper C."/>
            <person name="Guy L."/>
            <person name="Ettema T.J."/>
        </authorList>
    </citation>
    <scope>NUCLEOTIDE SEQUENCE</scope>
</reference>